<dbReference type="SUPFAM" id="SSF55729">
    <property type="entry name" value="Acyl-CoA N-acyltransferases (Nat)"/>
    <property type="match status" value="1"/>
</dbReference>
<reference evidence="4 5" key="1">
    <citation type="submission" date="2017-03" db="EMBL/GenBank/DDBJ databases">
        <authorList>
            <person name="Afonso C.L."/>
            <person name="Miller P.J."/>
            <person name="Scott M.A."/>
            <person name="Spackman E."/>
            <person name="Goraichik I."/>
            <person name="Dimitrov K.M."/>
            <person name="Suarez D.L."/>
            <person name="Swayne D.E."/>
        </authorList>
    </citation>
    <scope>NUCLEOTIDE SEQUENCE [LARGE SCALE GENOMIC DNA]</scope>
    <source>
        <strain evidence="4 5">CECT 7450</strain>
    </source>
</reference>
<dbReference type="InterPro" id="IPR000182">
    <property type="entry name" value="GNAT_dom"/>
</dbReference>
<evidence type="ECO:0000313" key="4">
    <source>
        <dbReference type="EMBL" id="SLN69246.1"/>
    </source>
</evidence>
<evidence type="ECO:0000259" key="3">
    <source>
        <dbReference type="PROSITE" id="PS51186"/>
    </source>
</evidence>
<dbReference type="InterPro" id="IPR016181">
    <property type="entry name" value="Acyl_CoA_acyltransferase"/>
</dbReference>
<proteinExistence type="predicted"/>
<dbReference type="RefSeq" id="WP_085807409.1">
    <property type="nucleotide sequence ID" value="NZ_FWFX01000015.1"/>
</dbReference>
<feature type="domain" description="N-acetyltransferase" evidence="3">
    <location>
        <begin position="1"/>
        <end position="139"/>
    </location>
</feature>
<dbReference type="Gene3D" id="3.40.630.30">
    <property type="match status" value="1"/>
</dbReference>
<evidence type="ECO:0000256" key="1">
    <source>
        <dbReference type="ARBA" id="ARBA00022679"/>
    </source>
</evidence>
<keyword evidence="5" id="KW-1185">Reference proteome</keyword>
<dbReference type="EMBL" id="FWFX01000015">
    <property type="protein sequence ID" value="SLN69246.1"/>
    <property type="molecule type" value="Genomic_DNA"/>
</dbReference>
<dbReference type="InterPro" id="IPR050680">
    <property type="entry name" value="YpeA/RimI_acetyltransf"/>
</dbReference>
<organism evidence="4 5">
    <name type="scientific">Roseovarius albus</name>
    <dbReference type="NCBI Taxonomy" id="1247867"/>
    <lineage>
        <taxon>Bacteria</taxon>
        <taxon>Pseudomonadati</taxon>
        <taxon>Pseudomonadota</taxon>
        <taxon>Alphaproteobacteria</taxon>
        <taxon>Rhodobacterales</taxon>
        <taxon>Roseobacteraceae</taxon>
        <taxon>Roseovarius</taxon>
    </lineage>
</organism>
<keyword evidence="2" id="KW-0012">Acyltransferase</keyword>
<keyword evidence="1 4" id="KW-0808">Transferase</keyword>
<protein>
    <submittedName>
        <fullName evidence="4">Putative acetyltransferase</fullName>
    </submittedName>
</protein>
<dbReference type="Proteomes" id="UP000193061">
    <property type="component" value="Unassembled WGS sequence"/>
</dbReference>
<dbReference type="AlphaFoldDB" id="A0A1X7A3A0"/>
<dbReference type="PANTHER" id="PTHR43420">
    <property type="entry name" value="ACETYLTRANSFERASE"/>
    <property type="match status" value="1"/>
</dbReference>
<accession>A0A1X7A3A0</accession>
<dbReference type="CDD" id="cd04301">
    <property type="entry name" value="NAT_SF"/>
    <property type="match status" value="1"/>
</dbReference>
<dbReference type="PROSITE" id="PS51186">
    <property type="entry name" value="GNAT"/>
    <property type="match status" value="1"/>
</dbReference>
<dbReference type="GO" id="GO:0016747">
    <property type="term" value="F:acyltransferase activity, transferring groups other than amino-acyl groups"/>
    <property type="evidence" value="ECO:0007669"/>
    <property type="project" value="InterPro"/>
</dbReference>
<evidence type="ECO:0000313" key="5">
    <source>
        <dbReference type="Proteomes" id="UP000193061"/>
    </source>
</evidence>
<name>A0A1X7A3A0_9RHOB</name>
<evidence type="ECO:0000256" key="2">
    <source>
        <dbReference type="ARBA" id="ARBA00023315"/>
    </source>
</evidence>
<gene>
    <name evidence="4" type="ORF">ROA7450_03748</name>
</gene>
<sequence>MSLRSAKLWHLPQLLHVLWANTRLSPVQARSKFTDAALMLRCVRRGWVWLAKEGDGFLVRDSARVHALYVHPKAQGRGTGQRLMQDTQARTDQLELWVQQDNQRAIRFYEALGFTEVARTDGHGNDEKQPDICMRWQASTGTL</sequence>
<dbReference type="Pfam" id="PF13508">
    <property type="entry name" value="Acetyltransf_7"/>
    <property type="match status" value="1"/>
</dbReference>
<dbReference type="OrthoDB" id="9797417at2"/>